<comment type="caution">
    <text evidence="1">The sequence shown here is derived from an EMBL/GenBank/DDBJ whole genome shotgun (WGS) entry which is preliminary data.</text>
</comment>
<reference evidence="1 2" key="1">
    <citation type="journal article" date="2022" name="bioRxiv">
        <title>The genome of the oomycete Peronosclerospora sorghi, a cosmopolitan pathogen of maize and sorghum, is inflated with dispersed pseudogenes.</title>
        <authorList>
            <person name="Fletcher K."/>
            <person name="Martin F."/>
            <person name="Isakeit T."/>
            <person name="Cavanaugh K."/>
            <person name="Magill C."/>
            <person name="Michelmore R."/>
        </authorList>
    </citation>
    <scope>NUCLEOTIDE SEQUENCE [LARGE SCALE GENOMIC DNA]</scope>
    <source>
        <strain evidence="1">P6</strain>
    </source>
</reference>
<evidence type="ECO:0000313" key="1">
    <source>
        <dbReference type="EMBL" id="KAI9915362.1"/>
    </source>
</evidence>
<organism evidence="1 2">
    <name type="scientific">Peronosclerospora sorghi</name>
    <dbReference type="NCBI Taxonomy" id="230839"/>
    <lineage>
        <taxon>Eukaryota</taxon>
        <taxon>Sar</taxon>
        <taxon>Stramenopiles</taxon>
        <taxon>Oomycota</taxon>
        <taxon>Peronosporomycetes</taxon>
        <taxon>Peronosporales</taxon>
        <taxon>Peronosporaceae</taxon>
        <taxon>Peronosclerospora</taxon>
    </lineage>
</organism>
<name>A0ACC0W9Y0_9STRA</name>
<dbReference type="Proteomes" id="UP001163321">
    <property type="component" value="Chromosome 3"/>
</dbReference>
<keyword evidence="2" id="KW-1185">Reference proteome</keyword>
<accession>A0ACC0W9Y0</accession>
<sequence length="224" mass="25191">MEDELIAQRDAAIAVTKELQRQLQTYREDMERTFERRTLNAERMRLHAEEKLRCAIEDRDWSETCYRRVLVLALFLGCGGALIGWLVGLLLLLMLGQPLLGFLLVLPGMALGTLAGLAVAQTKLQFEKRRRNAKFRDSIRHREVDMAVDTGLDEQDAPSESTQSTTNNRKLEHSATSGSLSLLRVGSSAAWFTLQTSKDIAVGLFRGASYLRGILHSTEDKKKK</sequence>
<evidence type="ECO:0000313" key="2">
    <source>
        <dbReference type="Proteomes" id="UP001163321"/>
    </source>
</evidence>
<dbReference type="EMBL" id="CM047582">
    <property type="protein sequence ID" value="KAI9915362.1"/>
    <property type="molecule type" value="Genomic_DNA"/>
</dbReference>
<proteinExistence type="predicted"/>
<protein>
    <submittedName>
        <fullName evidence="1">Uncharacterized protein</fullName>
    </submittedName>
</protein>
<gene>
    <name evidence="1" type="ORF">PsorP6_007363</name>
</gene>